<evidence type="ECO:0000313" key="1">
    <source>
        <dbReference type="EMBL" id="GFR30776.1"/>
    </source>
</evidence>
<gene>
    <name evidence="1" type="ORF">TNCT_288881</name>
</gene>
<protein>
    <submittedName>
        <fullName evidence="1">Uncharacterized protein</fullName>
    </submittedName>
</protein>
<dbReference type="AlphaFoldDB" id="A0A8X6M1L9"/>
<comment type="caution">
    <text evidence="1">The sequence shown here is derived from an EMBL/GenBank/DDBJ whole genome shotgun (WGS) entry which is preliminary data.</text>
</comment>
<reference evidence="1" key="1">
    <citation type="submission" date="2020-07" db="EMBL/GenBank/DDBJ databases">
        <title>Multicomponent nature underlies the extraordinary mechanical properties of spider dragline silk.</title>
        <authorList>
            <person name="Kono N."/>
            <person name="Nakamura H."/>
            <person name="Mori M."/>
            <person name="Yoshida Y."/>
            <person name="Ohtoshi R."/>
            <person name="Malay A.D."/>
            <person name="Moran D.A.P."/>
            <person name="Tomita M."/>
            <person name="Numata K."/>
            <person name="Arakawa K."/>
        </authorList>
    </citation>
    <scope>NUCLEOTIDE SEQUENCE</scope>
</reference>
<dbReference type="Proteomes" id="UP000887116">
    <property type="component" value="Unassembled WGS sequence"/>
</dbReference>
<name>A0A8X6M1L9_TRICU</name>
<keyword evidence="2" id="KW-1185">Reference proteome</keyword>
<dbReference type="EMBL" id="BMAO01039343">
    <property type="protein sequence ID" value="GFR30776.1"/>
    <property type="molecule type" value="Genomic_DNA"/>
</dbReference>
<organism evidence="1 2">
    <name type="scientific">Trichonephila clavata</name>
    <name type="common">Joro spider</name>
    <name type="synonym">Nephila clavata</name>
    <dbReference type="NCBI Taxonomy" id="2740835"/>
    <lineage>
        <taxon>Eukaryota</taxon>
        <taxon>Metazoa</taxon>
        <taxon>Ecdysozoa</taxon>
        <taxon>Arthropoda</taxon>
        <taxon>Chelicerata</taxon>
        <taxon>Arachnida</taxon>
        <taxon>Araneae</taxon>
        <taxon>Araneomorphae</taxon>
        <taxon>Entelegynae</taxon>
        <taxon>Araneoidea</taxon>
        <taxon>Nephilidae</taxon>
        <taxon>Trichonephila</taxon>
    </lineage>
</organism>
<sequence length="91" mass="10671">MSRFLAKRFRLFVELQKINDPLSERVPALPFTFEQQAKGTDCWRRLIITGAATRLERKLVNLGTEAETLWRLVKVEYYEPPETISSTSWLL</sequence>
<proteinExistence type="predicted"/>
<accession>A0A8X6M1L9</accession>
<evidence type="ECO:0000313" key="2">
    <source>
        <dbReference type="Proteomes" id="UP000887116"/>
    </source>
</evidence>